<proteinExistence type="predicted"/>
<evidence type="ECO:0000313" key="1">
    <source>
        <dbReference type="EMBL" id="KAJ1188088.1"/>
    </source>
</evidence>
<name>A0AAV7UGD4_PLEWA</name>
<gene>
    <name evidence="1" type="ORF">NDU88_004853</name>
</gene>
<organism evidence="1 2">
    <name type="scientific">Pleurodeles waltl</name>
    <name type="common">Iberian ribbed newt</name>
    <dbReference type="NCBI Taxonomy" id="8319"/>
    <lineage>
        <taxon>Eukaryota</taxon>
        <taxon>Metazoa</taxon>
        <taxon>Chordata</taxon>
        <taxon>Craniata</taxon>
        <taxon>Vertebrata</taxon>
        <taxon>Euteleostomi</taxon>
        <taxon>Amphibia</taxon>
        <taxon>Batrachia</taxon>
        <taxon>Caudata</taxon>
        <taxon>Salamandroidea</taxon>
        <taxon>Salamandridae</taxon>
        <taxon>Pleurodelinae</taxon>
        <taxon>Pleurodeles</taxon>
    </lineage>
</organism>
<dbReference type="Proteomes" id="UP001066276">
    <property type="component" value="Chromosome 3_1"/>
</dbReference>
<accession>A0AAV7UGD4</accession>
<dbReference type="EMBL" id="JANPWB010000005">
    <property type="protein sequence ID" value="KAJ1188088.1"/>
    <property type="molecule type" value="Genomic_DNA"/>
</dbReference>
<reference evidence="1" key="1">
    <citation type="journal article" date="2022" name="bioRxiv">
        <title>Sequencing and chromosome-scale assembly of the giantPleurodeles waltlgenome.</title>
        <authorList>
            <person name="Brown T."/>
            <person name="Elewa A."/>
            <person name="Iarovenko S."/>
            <person name="Subramanian E."/>
            <person name="Araus A.J."/>
            <person name="Petzold A."/>
            <person name="Susuki M."/>
            <person name="Suzuki K.-i.T."/>
            <person name="Hayashi T."/>
            <person name="Toyoda A."/>
            <person name="Oliveira C."/>
            <person name="Osipova E."/>
            <person name="Leigh N.D."/>
            <person name="Simon A."/>
            <person name="Yun M.H."/>
        </authorList>
    </citation>
    <scope>NUCLEOTIDE SEQUENCE</scope>
    <source>
        <strain evidence="1">20211129_DDA</strain>
        <tissue evidence="1">Liver</tissue>
    </source>
</reference>
<sequence>MYWAVGDRTRPVREGSEVSTRRVLSPVASASPQDPLARTRVLSSFHLHLRPGRWGHRVRLLVSGFSCLPLCSHYAAAANRGLDAPLTRPGPVCIGWSGQVRHLRPPWPVREASEVSPCHLRELSPVSRMSCCRFCLLASSFSPYAGSVLVSASPLSGRWGHVVRVLAWPRCRLSDWPLRLSPQSRYRFSVASKVCFRAAGRHRWQHVQRLPCLSTAGVF</sequence>
<dbReference type="AlphaFoldDB" id="A0AAV7UGD4"/>
<keyword evidence="2" id="KW-1185">Reference proteome</keyword>
<protein>
    <submittedName>
        <fullName evidence="1">Uncharacterized protein</fullName>
    </submittedName>
</protein>
<comment type="caution">
    <text evidence="1">The sequence shown here is derived from an EMBL/GenBank/DDBJ whole genome shotgun (WGS) entry which is preliminary data.</text>
</comment>
<evidence type="ECO:0000313" key="2">
    <source>
        <dbReference type="Proteomes" id="UP001066276"/>
    </source>
</evidence>